<comment type="caution">
    <text evidence="7">The sequence shown here is derived from an EMBL/GenBank/DDBJ whole genome shotgun (WGS) entry which is preliminary data.</text>
</comment>
<evidence type="ECO:0000256" key="4">
    <source>
        <dbReference type="ARBA" id="ARBA00023014"/>
    </source>
</evidence>
<evidence type="ECO:0000259" key="6">
    <source>
        <dbReference type="Pfam" id="PF09989"/>
    </source>
</evidence>
<evidence type="ECO:0000256" key="1">
    <source>
        <dbReference type="ARBA" id="ARBA00001966"/>
    </source>
</evidence>
<evidence type="ECO:0000256" key="3">
    <source>
        <dbReference type="ARBA" id="ARBA00023004"/>
    </source>
</evidence>
<keyword evidence="3" id="KW-0408">Iron</keyword>
<gene>
    <name evidence="7" type="ORF">WF834_13060</name>
</gene>
<name>A0AB35Y9P0_9FIRM</name>
<sequence length="1291" mass="140470">MFSLGMDIGTSTVKLVLLKDKEIEKQWMAVHHGSPFVCLKKGLSTLELAMDTPFSLCVTGSNTEALLERDSTIPSLGDIPAIVEGVRRLIPQAGSVIEIGSQGARFITDLQSRAPQFSVNEHCAGGTGSFFEDQMSRVGCKLEDYSSLVEQAQSVPRLSGRCAVFAKTDIIHRQQEGAATPDILLGLCYAMIRNYKATIVRRLPVCKPVVFCGGVTCNTGVIRAIREVFGLTEEELIVPEFACYEAALGAAHKASGSFTIRQLNDLLSRVLTTHHIVGTLPKLELRPGTSLGEPNATEIIPESGCALGIDIGSTSTDLVLVGADGELVDFQYLRTAGDPEGAVRKGLASIRQRFGDIRFTAVGVTGSGRERVGKRIGADAVRDEITAQAKGAAHWVPEVDTVFEIGGQDSKYISIQNGEVIDFQMNKICAAGTGSFVEEQAARMGIPLAEFGPLALSSEHPASLGERCTVFIETAIASAAAEGVSQADIAAGLCHSIVQNYLHKVVGSKPVGQHIVLQGGVDYNPGIVAAFQSAYGDRVQVSPVFSISGAYGAALLAQEAVGDALSRFVGFDSPAQSAEDSRSAEIQKNIDFYKQADKLLLEGYTGKRDPHKKTVGVPFALMIHKFFPMANAFFTSLGFNVILTDPTSEETIRLAQQTAQGETCYPVKLIYGHMQQLIDQKVDYIFLPTIHTMKHEKSRVKHNYGCVYMQTAAASIAKALDIESKGITLLSPVFDLDFGQEAMASAMLGLSKILGIPKPFCAKALLSGAMAVRRHTAAVEKQGKALLATLRPDDKVLVLITRNYGVSDPILNMGIPELLLERGYKVITLSHLPGHALDISDEYDNLYYPFGQHILSGAKLIAHHPNLYAVYLTNHGCGPDTMLSHLFKQEMGDKPYLQIEVDEHFSNVGVITRIEAFLNSLQHRPAVALPIDFNIEQVDIHPCHLARTPSPNVPLYLPAMGIYTSCLSAYFKQQGVDAYELPHLTDDILSLGRAETSAKEYLPFPALLGSILAERKKDQAHAQFLIPQTQGAEADGQYARVIRAVLDRRKERNAQLVSPMLETLPEMAQNRDMLFRALLAGDLLYAAPTEKRPGIAAQWDALPDWKQLHAAAREIGALPTTKGRRIAAGGTPLCLTELDSGVLAALEAEGEQVLRSPLSEALWFLWKDNLDENKPSAGWLYQMQGQMQILGTELGEHSAFAEDAEALFHIADSALPNFSGGNGRYRYAKAVELSGRTNAVLTLAPRYENTAMILDMRGLHDACRAPLFQLSLDNDWDETAWSRLRSFLYYC</sequence>
<dbReference type="InterPro" id="IPR051805">
    <property type="entry name" value="Dehydratase_Activator_Redct"/>
</dbReference>
<feature type="domain" description="DUF2229" evidence="6">
    <location>
        <begin position="614"/>
        <end position="830"/>
    </location>
</feature>
<dbReference type="NCBIfam" id="TIGR00241">
    <property type="entry name" value="CoA_E_activ"/>
    <property type="match status" value="1"/>
</dbReference>
<feature type="domain" description="ATPase BadF/BadG/BcrA/BcrD type" evidence="5">
    <location>
        <begin position="4"/>
        <end position="251"/>
    </location>
</feature>
<dbReference type="CDD" id="cd24034">
    <property type="entry name" value="ASKHA_NBD_O66634-like_rpt1"/>
    <property type="match status" value="1"/>
</dbReference>
<evidence type="ECO:0000259" key="5">
    <source>
        <dbReference type="Pfam" id="PF01869"/>
    </source>
</evidence>
<accession>A0AB35Y9P0</accession>
<dbReference type="Proteomes" id="UP001373196">
    <property type="component" value="Unassembled WGS sequence"/>
</dbReference>
<dbReference type="Gene3D" id="3.40.50.11900">
    <property type="match status" value="1"/>
</dbReference>
<dbReference type="Gene3D" id="3.30.420.40">
    <property type="match status" value="4"/>
</dbReference>
<keyword evidence="2" id="KW-0479">Metal-binding</keyword>
<evidence type="ECO:0000256" key="2">
    <source>
        <dbReference type="ARBA" id="ARBA00022723"/>
    </source>
</evidence>
<dbReference type="Pfam" id="PF09989">
    <property type="entry name" value="DUF2229"/>
    <property type="match status" value="1"/>
</dbReference>
<dbReference type="InterPro" id="IPR043129">
    <property type="entry name" value="ATPase_NBD"/>
</dbReference>
<dbReference type="InterPro" id="IPR008275">
    <property type="entry name" value="CoA_E_activase_dom"/>
</dbReference>
<proteinExistence type="predicted"/>
<protein>
    <submittedName>
        <fullName evidence="7">Acyl-CoA dehydratase activase</fullName>
    </submittedName>
</protein>
<keyword evidence="4" id="KW-0411">Iron-sulfur</keyword>
<evidence type="ECO:0000313" key="7">
    <source>
        <dbReference type="EMBL" id="MEJ5197079.1"/>
    </source>
</evidence>
<reference evidence="7" key="1">
    <citation type="submission" date="2024-03" db="EMBL/GenBank/DDBJ databases">
        <authorList>
            <person name="Plomp N."/>
            <person name="Harmsen H.J."/>
        </authorList>
    </citation>
    <scope>NUCLEOTIDE SEQUENCE</scope>
    <source>
        <strain evidence="7">HTF-128</strain>
    </source>
</reference>
<dbReference type="InterPro" id="IPR018709">
    <property type="entry name" value="CoA_activase_DUF2229"/>
</dbReference>
<evidence type="ECO:0000313" key="8">
    <source>
        <dbReference type="Proteomes" id="UP001373196"/>
    </source>
</evidence>
<dbReference type="PANTHER" id="PTHR32329">
    <property type="entry name" value="BIFUNCTIONAL PROTEIN [INCLUDES 2-HYDROXYACYL-COA DEHYDRATASE (N-TER) AND ITS ACTIVATOR DOMAIN (C_TERM)-RELATED"/>
    <property type="match status" value="1"/>
</dbReference>
<dbReference type="Pfam" id="PF01869">
    <property type="entry name" value="BcrAD_BadFG"/>
    <property type="match status" value="2"/>
</dbReference>
<feature type="domain" description="ATPase BadF/BadG/BcrA/BcrD type" evidence="5">
    <location>
        <begin position="307"/>
        <end position="557"/>
    </location>
</feature>
<dbReference type="RefSeq" id="WP_339396232.1">
    <property type="nucleotide sequence ID" value="NZ_JBBFGL010000017.1"/>
</dbReference>
<comment type="cofactor">
    <cofactor evidence="1">
        <name>[4Fe-4S] cluster</name>
        <dbReference type="ChEBI" id="CHEBI:49883"/>
    </cofactor>
</comment>
<dbReference type="GO" id="GO:0046872">
    <property type="term" value="F:metal ion binding"/>
    <property type="evidence" value="ECO:0007669"/>
    <property type="project" value="UniProtKB-KW"/>
</dbReference>
<dbReference type="CDD" id="cd24035">
    <property type="entry name" value="ASKHA_NBD_O66634-like_rpt2"/>
    <property type="match status" value="1"/>
</dbReference>
<dbReference type="SUPFAM" id="SSF53067">
    <property type="entry name" value="Actin-like ATPase domain"/>
    <property type="match status" value="2"/>
</dbReference>
<dbReference type="InterPro" id="IPR002731">
    <property type="entry name" value="ATPase_BadF"/>
</dbReference>
<dbReference type="EMBL" id="JBBFGL010000017">
    <property type="protein sequence ID" value="MEJ5197079.1"/>
    <property type="molecule type" value="Genomic_DNA"/>
</dbReference>
<organism evidence="7 8">
    <name type="scientific">Faecalibacterium wellingii</name>
    <dbReference type="NCBI Taxonomy" id="2929491"/>
    <lineage>
        <taxon>Bacteria</taxon>
        <taxon>Bacillati</taxon>
        <taxon>Bacillota</taxon>
        <taxon>Clostridia</taxon>
        <taxon>Eubacteriales</taxon>
        <taxon>Oscillospiraceae</taxon>
        <taxon>Faecalibacterium</taxon>
    </lineage>
</organism>
<dbReference type="GO" id="GO:0051536">
    <property type="term" value="F:iron-sulfur cluster binding"/>
    <property type="evidence" value="ECO:0007669"/>
    <property type="project" value="UniProtKB-KW"/>
</dbReference>
<dbReference type="PANTHER" id="PTHR32329:SF7">
    <property type="entry name" value="ACTIVATOR OF 2-HYDROXYACYL-COA-HYDRATASE"/>
    <property type="match status" value="1"/>
</dbReference>